<protein>
    <submittedName>
        <fullName evidence="2">Uncharacterized protein</fullName>
    </submittedName>
</protein>
<proteinExistence type="predicted"/>
<dbReference type="EMBL" id="GEBQ01027621">
    <property type="protein sequence ID" value="JAT12356.1"/>
    <property type="molecule type" value="Transcribed_RNA"/>
</dbReference>
<sequence>NPFKEKSCPSKLPRICKKKTNLEKKRSNVDLIQKSTTFKGAKPKKTSNFTENHIKATTQCLNVGSKLPVLSQKPLETEKSGNIHWSEKFKQIKERQKLNKEATESRLDFASLRSRNIDSRRINPNNVNPQAGKPSKQKKLPPINSASASMSSSDSSGSDHFHDSRNVTHKKASQLNITRDLPKSHFHKKPDELKTSRECRTQLGSTTLPTYRGKELPKLSSVSSTHPLACQRNLYCERQTEHIDPWKVEPNCGVPETRSFPLDDMDKLEADLLL</sequence>
<name>A0A1B6KLP3_9HEMI</name>
<dbReference type="AlphaFoldDB" id="A0A1B6KLP3"/>
<feature type="region of interest" description="Disordered" evidence="1">
    <location>
        <begin position="115"/>
        <end position="175"/>
    </location>
</feature>
<feature type="non-terminal residue" evidence="2">
    <location>
        <position position="274"/>
    </location>
</feature>
<feature type="compositionally biased region" description="Low complexity" evidence="1">
    <location>
        <begin position="145"/>
        <end position="156"/>
    </location>
</feature>
<evidence type="ECO:0000313" key="2">
    <source>
        <dbReference type="EMBL" id="JAT12356.1"/>
    </source>
</evidence>
<feature type="compositionally biased region" description="Basic and acidic residues" evidence="1">
    <location>
        <begin position="157"/>
        <end position="166"/>
    </location>
</feature>
<evidence type="ECO:0000256" key="1">
    <source>
        <dbReference type="SAM" id="MobiDB-lite"/>
    </source>
</evidence>
<reference evidence="2" key="1">
    <citation type="submission" date="2015-11" db="EMBL/GenBank/DDBJ databases">
        <title>De novo transcriptome assembly of four potential Pierce s Disease insect vectors from Arizona vineyards.</title>
        <authorList>
            <person name="Tassone E.E."/>
        </authorList>
    </citation>
    <scope>NUCLEOTIDE SEQUENCE</scope>
</reference>
<accession>A0A1B6KLP3</accession>
<organism evidence="2">
    <name type="scientific">Graphocephala atropunctata</name>
    <dbReference type="NCBI Taxonomy" id="36148"/>
    <lineage>
        <taxon>Eukaryota</taxon>
        <taxon>Metazoa</taxon>
        <taxon>Ecdysozoa</taxon>
        <taxon>Arthropoda</taxon>
        <taxon>Hexapoda</taxon>
        <taxon>Insecta</taxon>
        <taxon>Pterygota</taxon>
        <taxon>Neoptera</taxon>
        <taxon>Paraneoptera</taxon>
        <taxon>Hemiptera</taxon>
        <taxon>Auchenorrhyncha</taxon>
        <taxon>Membracoidea</taxon>
        <taxon>Cicadellidae</taxon>
        <taxon>Cicadellinae</taxon>
        <taxon>Cicadellini</taxon>
        <taxon>Graphocephala</taxon>
    </lineage>
</organism>
<gene>
    <name evidence="2" type="ORF">g.7135</name>
</gene>
<feature type="non-terminal residue" evidence="2">
    <location>
        <position position="1"/>
    </location>
</feature>